<reference evidence="2" key="1">
    <citation type="journal article" date="2022" name="Mol. Ecol. Resour.">
        <title>The genomes of chicory, endive, great burdock and yacon provide insights into Asteraceae palaeo-polyploidization history and plant inulin production.</title>
        <authorList>
            <person name="Fan W."/>
            <person name="Wang S."/>
            <person name="Wang H."/>
            <person name="Wang A."/>
            <person name="Jiang F."/>
            <person name="Liu H."/>
            <person name="Zhao H."/>
            <person name="Xu D."/>
            <person name="Zhang Y."/>
        </authorList>
    </citation>
    <scope>NUCLEOTIDE SEQUENCE [LARGE SCALE GENOMIC DNA]</scope>
    <source>
        <strain evidence="2">cv. Yunnan</strain>
    </source>
</reference>
<accession>A0ACB9JB82</accession>
<gene>
    <name evidence="1" type="ORF">L1987_11408</name>
</gene>
<dbReference type="Proteomes" id="UP001056120">
    <property type="component" value="Linkage Group LG04"/>
</dbReference>
<reference evidence="1 2" key="2">
    <citation type="journal article" date="2022" name="Mol. Ecol. Resour.">
        <title>The genomes of chicory, endive, great burdock and yacon provide insights into Asteraceae paleo-polyploidization history and plant inulin production.</title>
        <authorList>
            <person name="Fan W."/>
            <person name="Wang S."/>
            <person name="Wang H."/>
            <person name="Wang A."/>
            <person name="Jiang F."/>
            <person name="Liu H."/>
            <person name="Zhao H."/>
            <person name="Xu D."/>
            <person name="Zhang Y."/>
        </authorList>
    </citation>
    <scope>NUCLEOTIDE SEQUENCE [LARGE SCALE GENOMIC DNA]</scope>
    <source>
        <strain evidence="2">cv. Yunnan</strain>
        <tissue evidence="1">Leaves</tissue>
    </source>
</reference>
<organism evidence="1 2">
    <name type="scientific">Smallanthus sonchifolius</name>
    <dbReference type="NCBI Taxonomy" id="185202"/>
    <lineage>
        <taxon>Eukaryota</taxon>
        <taxon>Viridiplantae</taxon>
        <taxon>Streptophyta</taxon>
        <taxon>Embryophyta</taxon>
        <taxon>Tracheophyta</taxon>
        <taxon>Spermatophyta</taxon>
        <taxon>Magnoliopsida</taxon>
        <taxon>eudicotyledons</taxon>
        <taxon>Gunneridae</taxon>
        <taxon>Pentapetalae</taxon>
        <taxon>asterids</taxon>
        <taxon>campanulids</taxon>
        <taxon>Asterales</taxon>
        <taxon>Asteraceae</taxon>
        <taxon>Asteroideae</taxon>
        <taxon>Heliantheae alliance</taxon>
        <taxon>Millerieae</taxon>
        <taxon>Smallanthus</taxon>
    </lineage>
</organism>
<protein>
    <submittedName>
        <fullName evidence="1">Uncharacterized protein</fullName>
    </submittedName>
</protein>
<proteinExistence type="predicted"/>
<name>A0ACB9JB82_9ASTR</name>
<sequence>MTFGNSEKGLAMDIKKVERWRAGQLEGLAGDRQWFGLGSQIIITTRDENFLTQAKVDYKYEVKELNKHDSMRLFSWHAFGKPNPVVDYWNLSAEIVRYGNGLPLALEVLGASLLGQTSIELWTSTLHKLRKIPPHQILKKLRISFDALDDDKMKDIFLDIACFFIGIDRLRD</sequence>
<dbReference type="EMBL" id="CM042021">
    <property type="protein sequence ID" value="KAI3817612.1"/>
    <property type="molecule type" value="Genomic_DNA"/>
</dbReference>
<comment type="caution">
    <text evidence="1">The sequence shown here is derived from an EMBL/GenBank/DDBJ whole genome shotgun (WGS) entry which is preliminary data.</text>
</comment>
<keyword evidence="2" id="KW-1185">Reference proteome</keyword>
<evidence type="ECO:0000313" key="1">
    <source>
        <dbReference type="EMBL" id="KAI3817612.1"/>
    </source>
</evidence>
<evidence type="ECO:0000313" key="2">
    <source>
        <dbReference type="Proteomes" id="UP001056120"/>
    </source>
</evidence>